<gene>
    <name evidence="6" type="ORF">UO65_1914</name>
</gene>
<keyword evidence="6" id="KW-0378">Hydrolase</keyword>
<keyword evidence="4" id="KW-0175">Coiled coil</keyword>
<dbReference type="AlphaFoldDB" id="W7J184"/>
<protein>
    <recommendedName>
        <fullName evidence="3">Nuclease SbcCD subunit C</fullName>
    </recommendedName>
</protein>
<dbReference type="GO" id="GO:0016887">
    <property type="term" value="F:ATP hydrolysis activity"/>
    <property type="evidence" value="ECO:0007669"/>
    <property type="project" value="InterPro"/>
</dbReference>
<keyword evidence="6" id="KW-0269">Exonuclease</keyword>
<feature type="coiled-coil region" evidence="4">
    <location>
        <begin position="262"/>
        <end position="335"/>
    </location>
</feature>
<keyword evidence="6" id="KW-0540">Nuclease</keyword>
<name>W7J184_9PSEU</name>
<dbReference type="Proteomes" id="UP000019277">
    <property type="component" value="Unassembled WGS sequence"/>
</dbReference>
<dbReference type="GO" id="GO:0006302">
    <property type="term" value="P:double-strand break repair"/>
    <property type="evidence" value="ECO:0007669"/>
    <property type="project" value="InterPro"/>
</dbReference>
<dbReference type="PATRIC" id="fig|909613.9.peg.1927"/>
<reference evidence="6 7" key="1">
    <citation type="journal article" date="2014" name="Genome Announc.">
        <title>Draft Genome Sequence of the Antitrypanosomally Active Sponge-Associated Bacterium Actinokineospora sp. Strain EG49.</title>
        <authorList>
            <person name="Harjes J."/>
            <person name="Ryu T."/>
            <person name="Abdelmohsen U.R."/>
            <person name="Moitinho-Silva L."/>
            <person name="Horn H."/>
            <person name="Ravasi T."/>
            <person name="Hentschel U."/>
        </authorList>
    </citation>
    <scope>NUCLEOTIDE SEQUENCE [LARGE SCALE GENOMIC DNA]</scope>
    <source>
        <strain evidence="6 7">EG49</strain>
    </source>
</reference>
<feature type="domain" description="Rad50/SbcC-type AAA" evidence="5">
    <location>
        <begin position="5"/>
        <end position="185"/>
    </location>
</feature>
<dbReference type="InterPro" id="IPR038729">
    <property type="entry name" value="Rad50/SbcC_AAA"/>
</dbReference>
<evidence type="ECO:0000256" key="3">
    <source>
        <dbReference type="ARBA" id="ARBA00013368"/>
    </source>
</evidence>
<dbReference type="EMBL" id="AYXG01000071">
    <property type="protein sequence ID" value="EWC62792.1"/>
    <property type="molecule type" value="Genomic_DNA"/>
</dbReference>
<dbReference type="OrthoDB" id="9795626at2"/>
<dbReference type="PANTHER" id="PTHR32114">
    <property type="entry name" value="ABC TRANSPORTER ABCH.3"/>
    <property type="match status" value="1"/>
</dbReference>
<dbReference type="STRING" id="909613.UO65_1914"/>
<dbReference type="eggNOG" id="COG0419">
    <property type="taxonomic scope" value="Bacteria"/>
</dbReference>
<comment type="similarity">
    <text evidence="1">Belongs to the SMC family. SbcC subfamily.</text>
</comment>
<evidence type="ECO:0000256" key="4">
    <source>
        <dbReference type="SAM" id="Coils"/>
    </source>
</evidence>
<sequence length="986" mass="106053">MRLHRLELSAFGPYAGTEEVDFDVLGAEGLFLLHGDTGAGKTTLLDAVAFALFGSVPGMRGETKRLRCDHASADLHTQVALDLTVQSHRLRIVRSPEYERPKKRGAGVTTQNAKVSLSWVGTAPSGHAPDGITRIDEVADTVERLLGMTKDQFFQVVLLPQGDFARFLRSSTDERETLLEKLFGTQNFERVERWFRDRRQERRRELDRARVGAGELLARFAQAAGDEPPEEPDVEWLDGVVSAAAVLDRETSAAVERTAAMRTEAEEELARGKSLAEKARRVRRATDELAELAAQAGARAAWRAELDDARRAQPVVAAEEQSRRARRAVEVAEAAVREHADAAERHGLPVSSDVEELRALAGGLREEAGALGGLVAEADRQEQDEERLSVLLRQVGSAEDERVRVASRLSGFPERIAAAREALAEATAAGAAVDGLRARRDELAAAARDRDGLPRARAALEDARDHDREVVDAHQDARERVQVLRQARLDGMAAELAAGLADGQPCPVCGSAAHPVPAHPSDVVATAADERAAQEAEQQALRARERGREQVVAAQAAVDALLARLTPWAEVDLDAESAEVRTRFEAAREAAARFEVLEKELQDVEQDAEGLRARRDELDRTLASLGSTRVQLVAVIAERRSTVERARGSFATVADRVGDVQRRVALVDRLADACAALAAARERVVEQERAVRDAVTLAGFGSPGEALGAAREDTVVDKLRGRLADAAAAEKQHRATLSDPDLSGVLPDTAVDLGPLVEAAAVARADAQQAYASAQQAHARFVDVRDLGKRLRAAWTALAPVEADFAELDALTDVVNGRGQNAAKMSLRSYVLAARLEEVALSASARLREMSQGRYSFQHSAAAGRHGTRGGLGLDVLDDYSGRVRPAKTLSGGESFIASLALALGLADVVAAESGGALLDTLFVDEGFGTLDANTLDDVMTILDDLRSGGRVVGLVSHVEELRQRVPVRLRVAKARTGSTIQVTGV</sequence>
<keyword evidence="7" id="KW-1185">Reference proteome</keyword>
<dbReference type="Pfam" id="PF13558">
    <property type="entry name" value="SbcC_Walker_B"/>
    <property type="match status" value="1"/>
</dbReference>
<dbReference type="RefSeq" id="WP_035280703.1">
    <property type="nucleotide sequence ID" value="NZ_AYXG01000071.1"/>
</dbReference>
<evidence type="ECO:0000313" key="6">
    <source>
        <dbReference type="EMBL" id="EWC62792.1"/>
    </source>
</evidence>
<dbReference type="Gene3D" id="3.40.50.300">
    <property type="entry name" value="P-loop containing nucleotide triphosphate hydrolases"/>
    <property type="match status" value="2"/>
</dbReference>
<evidence type="ECO:0000256" key="1">
    <source>
        <dbReference type="ARBA" id="ARBA00006930"/>
    </source>
</evidence>
<comment type="caution">
    <text evidence="6">The sequence shown here is derived from an EMBL/GenBank/DDBJ whole genome shotgun (WGS) entry which is preliminary data.</text>
</comment>
<evidence type="ECO:0000256" key="2">
    <source>
        <dbReference type="ARBA" id="ARBA00011322"/>
    </source>
</evidence>
<accession>W7J184</accession>
<comment type="subunit">
    <text evidence="2">Heterodimer of SbcC and SbcD.</text>
</comment>
<proteinExistence type="inferred from homology"/>
<dbReference type="Pfam" id="PF13476">
    <property type="entry name" value="AAA_23"/>
    <property type="match status" value="1"/>
</dbReference>
<feature type="coiled-coil region" evidence="4">
    <location>
        <begin position="587"/>
        <end position="621"/>
    </location>
</feature>
<dbReference type="InterPro" id="IPR027417">
    <property type="entry name" value="P-loop_NTPase"/>
</dbReference>
<organism evidence="6 7">
    <name type="scientific">Actinokineospora spheciospongiae</name>
    <dbReference type="NCBI Taxonomy" id="909613"/>
    <lineage>
        <taxon>Bacteria</taxon>
        <taxon>Bacillati</taxon>
        <taxon>Actinomycetota</taxon>
        <taxon>Actinomycetes</taxon>
        <taxon>Pseudonocardiales</taxon>
        <taxon>Pseudonocardiaceae</taxon>
        <taxon>Actinokineospora</taxon>
    </lineage>
</organism>
<evidence type="ECO:0000313" key="7">
    <source>
        <dbReference type="Proteomes" id="UP000019277"/>
    </source>
</evidence>
<dbReference type="SUPFAM" id="SSF52540">
    <property type="entry name" value="P-loop containing nucleoside triphosphate hydrolases"/>
    <property type="match status" value="1"/>
</dbReference>
<dbReference type="PANTHER" id="PTHR32114:SF2">
    <property type="entry name" value="ABC TRANSPORTER ABCH.3"/>
    <property type="match status" value="1"/>
</dbReference>
<dbReference type="GO" id="GO:0004527">
    <property type="term" value="F:exonuclease activity"/>
    <property type="evidence" value="ECO:0007669"/>
    <property type="project" value="UniProtKB-KW"/>
</dbReference>
<evidence type="ECO:0000259" key="5">
    <source>
        <dbReference type="Pfam" id="PF13476"/>
    </source>
</evidence>